<name>A0AAW8F1Q8_9MICO</name>
<dbReference type="Proteomes" id="UP001244427">
    <property type="component" value="Unassembled WGS sequence"/>
</dbReference>
<organism evidence="2 3">
    <name type="scientific">Microbacterium natoriense</name>
    <dbReference type="NCBI Taxonomy" id="284570"/>
    <lineage>
        <taxon>Bacteria</taxon>
        <taxon>Bacillati</taxon>
        <taxon>Actinomycetota</taxon>
        <taxon>Actinomycetes</taxon>
        <taxon>Micrococcales</taxon>
        <taxon>Microbacteriaceae</taxon>
        <taxon>Microbacterium</taxon>
    </lineage>
</organism>
<feature type="transmembrane region" description="Helical" evidence="1">
    <location>
        <begin position="186"/>
        <end position="208"/>
    </location>
</feature>
<keyword evidence="1" id="KW-1133">Transmembrane helix</keyword>
<dbReference type="EMBL" id="JAUSXV010000001">
    <property type="protein sequence ID" value="MDQ0649488.1"/>
    <property type="molecule type" value="Genomic_DNA"/>
</dbReference>
<keyword evidence="3" id="KW-1185">Reference proteome</keyword>
<feature type="transmembrane region" description="Helical" evidence="1">
    <location>
        <begin position="20"/>
        <end position="37"/>
    </location>
</feature>
<sequence>MRGRDSARYREGMQQALRTFGRILAEHWPALMAWYLGGEVVHRLTIEVAGIVGGYTTLGGLLILPIAVAARLVSYVAMYLTVRPSLPHAATDERISYREFARTVFVSILPFFAFYEAWGMLDADRSAFLKIAIYVGVAQSGYGEEEIGDRAGLISVGVLPVTVLLVALAVRVVLARFEDRLSAPLRVLATYAEVLWTFMLVTLVGQWWRGVSEWLSQRTGANWLRDVGDWFAAQLPPVAGLWEGGSWFIGIVIAVLIVPAAWLAVVGVIYGTTFDVQSGLGRWSDTALRGTARSLARTLVVRLESLWAAAAVIWRGGPVTFGTTALAYALWMLVDHAGTRGVLQLIGGHDTDFWKAYLPVILVAVAAVVEPLRVALMATAYDAVIGRPEAGLDAGSGLDEETGDGAILAVDVEEEGPLGVVGHEEHRDDVVGL</sequence>
<protein>
    <submittedName>
        <fullName evidence="2">Uncharacterized protein</fullName>
    </submittedName>
</protein>
<keyword evidence="1" id="KW-0472">Membrane</keyword>
<dbReference type="AlphaFoldDB" id="A0AAW8F1Q8"/>
<feature type="transmembrane region" description="Helical" evidence="1">
    <location>
        <begin position="247"/>
        <end position="270"/>
    </location>
</feature>
<evidence type="ECO:0000313" key="3">
    <source>
        <dbReference type="Proteomes" id="UP001244427"/>
    </source>
</evidence>
<accession>A0AAW8F1Q8</accession>
<feature type="transmembrane region" description="Helical" evidence="1">
    <location>
        <begin position="151"/>
        <end position="174"/>
    </location>
</feature>
<evidence type="ECO:0000256" key="1">
    <source>
        <dbReference type="SAM" id="Phobius"/>
    </source>
</evidence>
<feature type="transmembrane region" description="Helical" evidence="1">
    <location>
        <begin position="57"/>
        <end position="80"/>
    </location>
</feature>
<proteinExistence type="predicted"/>
<evidence type="ECO:0000313" key="2">
    <source>
        <dbReference type="EMBL" id="MDQ0649488.1"/>
    </source>
</evidence>
<feature type="transmembrane region" description="Helical" evidence="1">
    <location>
        <begin position="100"/>
        <end position="118"/>
    </location>
</feature>
<feature type="transmembrane region" description="Helical" evidence="1">
    <location>
        <begin position="354"/>
        <end position="372"/>
    </location>
</feature>
<reference evidence="2 3" key="1">
    <citation type="submission" date="2023-07" db="EMBL/GenBank/DDBJ databases">
        <title>Comparative genomics of wheat-associated soil bacteria to identify genetic determinants of phenazine resistance.</title>
        <authorList>
            <person name="Mouncey N."/>
        </authorList>
    </citation>
    <scope>NUCLEOTIDE SEQUENCE [LARGE SCALE GENOMIC DNA]</scope>
    <source>
        <strain evidence="2 3">W4I9-1</strain>
    </source>
</reference>
<feature type="transmembrane region" description="Helical" evidence="1">
    <location>
        <begin position="312"/>
        <end position="334"/>
    </location>
</feature>
<comment type="caution">
    <text evidence="2">The sequence shown here is derived from an EMBL/GenBank/DDBJ whole genome shotgun (WGS) entry which is preliminary data.</text>
</comment>
<keyword evidence="1" id="KW-0812">Transmembrane</keyword>
<gene>
    <name evidence="2" type="ORF">QFZ53_003684</name>
</gene>